<dbReference type="Proteomes" id="UP000266895">
    <property type="component" value="Chromosome"/>
</dbReference>
<reference evidence="1 2" key="1">
    <citation type="submission" date="2018-12" db="EMBL/GenBank/DDBJ databases">
        <authorList>
            <consortium name="Pathogen Informatics"/>
        </authorList>
    </citation>
    <scope>NUCLEOTIDE SEQUENCE [LARGE SCALE GENOMIC DNA]</scope>
    <source>
        <strain evidence="1 2">NCTC11636</strain>
    </source>
</reference>
<dbReference type="SUPFAM" id="SSF48452">
    <property type="entry name" value="TPR-like"/>
    <property type="match status" value="1"/>
</dbReference>
<evidence type="ECO:0000313" key="2">
    <source>
        <dbReference type="Proteomes" id="UP000266895"/>
    </source>
</evidence>
<dbReference type="EMBL" id="LR134350">
    <property type="protein sequence ID" value="VEG30016.1"/>
    <property type="molecule type" value="Genomic_DNA"/>
</dbReference>
<keyword evidence="2" id="KW-1185">Reference proteome</keyword>
<dbReference type="Gene3D" id="1.25.40.10">
    <property type="entry name" value="Tetratricopeptide repeat domain"/>
    <property type="match status" value="3"/>
</dbReference>
<dbReference type="InterPro" id="IPR011990">
    <property type="entry name" value="TPR-like_helical_dom_sf"/>
</dbReference>
<evidence type="ECO:0000313" key="1">
    <source>
        <dbReference type="EMBL" id="VEG30016.1"/>
    </source>
</evidence>
<dbReference type="OrthoDB" id="3259302at2"/>
<dbReference type="PANTHER" id="PTHR19959">
    <property type="entry name" value="KINESIN LIGHT CHAIN"/>
    <property type="match status" value="1"/>
</dbReference>
<dbReference type="RefSeq" id="WP_126383547.1">
    <property type="nucleotide sequence ID" value="NZ_LR134350.1"/>
</dbReference>
<dbReference type="InterPro" id="IPR019734">
    <property type="entry name" value="TPR_rpt"/>
</dbReference>
<dbReference type="PANTHER" id="PTHR19959:SF119">
    <property type="entry name" value="FUNGAL LIPASE-LIKE DOMAIN-CONTAINING PROTEIN"/>
    <property type="match status" value="1"/>
</dbReference>
<dbReference type="SMART" id="SM00028">
    <property type="entry name" value="TPR"/>
    <property type="match status" value="7"/>
</dbReference>
<organism evidence="1 2">
    <name type="scientific">Actinomyces howellii</name>
    <dbReference type="NCBI Taxonomy" id="52771"/>
    <lineage>
        <taxon>Bacteria</taxon>
        <taxon>Bacillati</taxon>
        <taxon>Actinomycetota</taxon>
        <taxon>Actinomycetes</taxon>
        <taxon>Actinomycetales</taxon>
        <taxon>Actinomycetaceae</taxon>
        <taxon>Actinomyces</taxon>
    </lineage>
</organism>
<accession>A0A3S4TBD6</accession>
<dbReference type="KEGG" id="ahw:NCTC11636_02490"/>
<name>A0A3S4TBD6_9ACTO</name>
<dbReference type="AlphaFoldDB" id="A0A3S4TBD6"/>
<sequence>MPARHSPPSCGVDEAWSDLRHHLDWTRGEGTVVLLAVEARDDAEDLRSRTRLWARRAGEAWTSAPEDDTLVAWLRRHLPVPGVLWVGLWEETSRIPVLHALNELRIRLARPGAGCLVLCGPTRVMEEISREASDLWSIRSFAHVVHGAPSDPADLPEEPMGLPPARRGGPYRSTWRITLPADMRTEETAAVLRRVEHARSVLSRDPRAARQVLDGAGRVDSAAARVLVALVRAEVGGLLDDVVTAERYLATAVTDAASLPSSLVSQVLVAAYEIAMAMSAYEAAADAAGARLDIVREWVEVLGTPESRRELSVSLDRVGRVAEARGDLAAAEDAFTEALGIDRELVEVLGTPEARRDLSVSLNYVGRAAEARGDLAAAGDAFTEALGIDRELVEVLGTPESRRDLSVSLNYVGRAAEARGELGVAEEAFTEALGIDRELVEVLGTPESRRDLSVSLNYVGRAAQLRGELGVAEEAFTEALEVRRDLVEVLATPESRRDLSVSLNNVGRVAQARGDLAAAEEAFTEALRIRRELVEVLGTPESRRDLSVALTRVGLLALARGDLAAAEKALTEALGIDRDLAELLGTPESLSDLGSILELLAELAQALGDLDRAEALRAESRDLPAADSP</sequence>
<gene>
    <name evidence="1" type="ORF">NCTC11636_02490</name>
</gene>
<proteinExistence type="predicted"/>
<protein>
    <submittedName>
        <fullName evidence="1">Photosystem I assembly protein Ycf3</fullName>
    </submittedName>
</protein>
<dbReference type="Pfam" id="PF13374">
    <property type="entry name" value="TPR_10"/>
    <property type="match status" value="1"/>
</dbReference>